<dbReference type="EMBL" id="JBHSIT010000013">
    <property type="protein sequence ID" value="MFC4912813.1"/>
    <property type="molecule type" value="Genomic_DNA"/>
</dbReference>
<protein>
    <submittedName>
        <fullName evidence="2">Serine hydrolase domain-containing protein</fullName>
        <ecNumber evidence="2">3.-.-.-</ecNumber>
    </submittedName>
</protein>
<evidence type="ECO:0000313" key="2">
    <source>
        <dbReference type="EMBL" id="MFC4912813.1"/>
    </source>
</evidence>
<dbReference type="InterPro" id="IPR012338">
    <property type="entry name" value="Beta-lactam/transpept-like"/>
</dbReference>
<gene>
    <name evidence="2" type="ORF">ACFPCY_36320</name>
</gene>
<evidence type="ECO:0000313" key="3">
    <source>
        <dbReference type="Proteomes" id="UP001595872"/>
    </source>
</evidence>
<keyword evidence="2" id="KW-0378">Hydrolase</keyword>
<reference evidence="3" key="1">
    <citation type="journal article" date="2019" name="Int. J. Syst. Evol. Microbiol.">
        <title>The Global Catalogue of Microorganisms (GCM) 10K type strain sequencing project: providing services to taxonomists for standard genome sequencing and annotation.</title>
        <authorList>
            <consortium name="The Broad Institute Genomics Platform"/>
            <consortium name="The Broad Institute Genome Sequencing Center for Infectious Disease"/>
            <person name="Wu L."/>
            <person name="Ma J."/>
        </authorList>
    </citation>
    <scope>NUCLEOTIDE SEQUENCE [LARGE SCALE GENOMIC DNA]</scope>
    <source>
        <strain evidence="3">KLKA75</strain>
    </source>
</reference>
<dbReference type="Pfam" id="PF00144">
    <property type="entry name" value="Beta-lactamase"/>
    <property type="match status" value="1"/>
</dbReference>
<dbReference type="Proteomes" id="UP001595872">
    <property type="component" value="Unassembled WGS sequence"/>
</dbReference>
<dbReference type="PANTHER" id="PTHR43319:SF3">
    <property type="entry name" value="BETA-LACTAMASE-RELATED DOMAIN-CONTAINING PROTEIN"/>
    <property type="match status" value="1"/>
</dbReference>
<dbReference type="EC" id="3.-.-.-" evidence="2"/>
<evidence type="ECO:0000259" key="1">
    <source>
        <dbReference type="Pfam" id="PF00144"/>
    </source>
</evidence>
<feature type="domain" description="Beta-lactamase-related" evidence="1">
    <location>
        <begin position="57"/>
        <end position="376"/>
    </location>
</feature>
<dbReference type="GO" id="GO:0016787">
    <property type="term" value="F:hydrolase activity"/>
    <property type="evidence" value="ECO:0007669"/>
    <property type="project" value="UniProtKB-KW"/>
</dbReference>
<accession>A0ABV9U8D0</accession>
<dbReference type="InterPro" id="IPR001466">
    <property type="entry name" value="Beta-lactam-related"/>
</dbReference>
<keyword evidence="3" id="KW-1185">Reference proteome</keyword>
<proteinExistence type="predicted"/>
<sequence>MSAHAFTAHAFTAHGLAAHGLAAHGLAAGRAHGFTADGFEGVRAAFAAAVNGPDGDPDAQLAVFQNGRKVVDLWASPAGEHAITGLFSTAKGAAHLVVALLVQDGTLELDRRVAEVWPEFAAHGKDRLTLRDLLGHRAGLVGADGGFGAAELADDRLIAARLAGQRPFWEPGTAYGYHAFVIGALTGEVVRRVTGRTIQEHFEERIRAPHDLDFHLGLPESEESRFLPVLPAARAAGKVAADSLTGIAFNANSPDVDDVGEFLVAFANTRATRALGPTSSGGVGHARGVAGMYAAAISPRASGSPLLTAETIAEFASPRAGAGTDLVTFEHDHFALGFEAQARRYPELGTDAFGHSGATGSQAFADPASGIAYSYVRRRFAVGGGGGAGENAGLVAAVVRAARSSGVTVASAAAG</sequence>
<dbReference type="PANTHER" id="PTHR43319">
    <property type="entry name" value="BETA-LACTAMASE-RELATED"/>
    <property type="match status" value="1"/>
</dbReference>
<name>A0ABV9U8D0_9ACTN</name>
<dbReference type="InterPro" id="IPR052907">
    <property type="entry name" value="Beta-lactamase/esterase"/>
</dbReference>
<comment type="caution">
    <text evidence="2">The sequence shown here is derived from an EMBL/GenBank/DDBJ whole genome shotgun (WGS) entry which is preliminary data.</text>
</comment>
<dbReference type="SUPFAM" id="SSF56601">
    <property type="entry name" value="beta-lactamase/transpeptidase-like"/>
    <property type="match status" value="1"/>
</dbReference>
<organism evidence="2 3">
    <name type="scientific">Actinomadura gamaensis</name>
    <dbReference type="NCBI Taxonomy" id="1763541"/>
    <lineage>
        <taxon>Bacteria</taxon>
        <taxon>Bacillati</taxon>
        <taxon>Actinomycetota</taxon>
        <taxon>Actinomycetes</taxon>
        <taxon>Streptosporangiales</taxon>
        <taxon>Thermomonosporaceae</taxon>
        <taxon>Actinomadura</taxon>
    </lineage>
</organism>
<dbReference type="RefSeq" id="WP_378263108.1">
    <property type="nucleotide sequence ID" value="NZ_JBHSIT010000013.1"/>
</dbReference>
<dbReference type="Gene3D" id="3.40.710.10">
    <property type="entry name" value="DD-peptidase/beta-lactamase superfamily"/>
    <property type="match status" value="1"/>
</dbReference>